<evidence type="ECO:0000256" key="2">
    <source>
        <dbReference type="ARBA" id="ARBA00023026"/>
    </source>
</evidence>
<dbReference type="Pfam" id="PF03797">
    <property type="entry name" value="Autotransporter"/>
    <property type="match status" value="1"/>
</dbReference>
<dbReference type="InterPro" id="IPR005546">
    <property type="entry name" value="Autotransporte_beta"/>
</dbReference>
<dbReference type="EMBL" id="JBBKZU010000001">
    <property type="protein sequence ID" value="MEJ8810189.1"/>
    <property type="molecule type" value="Genomic_DNA"/>
</dbReference>
<dbReference type="InterPro" id="IPR036709">
    <property type="entry name" value="Autotransporte_beta_dom_sf"/>
</dbReference>
<dbReference type="SMART" id="SM00869">
    <property type="entry name" value="Autotransporter"/>
    <property type="match status" value="1"/>
</dbReference>
<keyword evidence="2" id="KW-0843">Virulence</keyword>
<dbReference type="Pfam" id="PF18883">
    <property type="entry name" value="AC_1"/>
    <property type="match status" value="1"/>
</dbReference>
<comment type="caution">
    <text evidence="4">The sequence shown here is derived from an EMBL/GenBank/DDBJ whole genome shotgun (WGS) entry which is preliminary data.</text>
</comment>
<dbReference type="InterPro" id="IPR006315">
    <property type="entry name" value="OM_autotransptr_brl_dom"/>
</dbReference>
<protein>
    <submittedName>
        <fullName evidence="4">Autotransporter outer membrane beta-barrel domain-containing protein</fullName>
    </submittedName>
</protein>
<gene>
    <name evidence="4" type="ORF">WKW77_03870</name>
</gene>
<dbReference type="InterPro" id="IPR024973">
    <property type="entry name" value="ESPR"/>
</dbReference>
<dbReference type="PANTHER" id="PTHR35037:SF3">
    <property type="entry name" value="C-TERMINAL REGION OF AIDA-LIKE PROTEIN"/>
    <property type="match status" value="1"/>
</dbReference>
<dbReference type="Gene3D" id="2.160.20.20">
    <property type="match status" value="1"/>
</dbReference>
<evidence type="ECO:0000313" key="5">
    <source>
        <dbReference type="Proteomes" id="UP001365846"/>
    </source>
</evidence>
<dbReference type="Pfam" id="PF13018">
    <property type="entry name" value="ESPR"/>
    <property type="match status" value="1"/>
</dbReference>
<dbReference type="InterPro" id="IPR013425">
    <property type="entry name" value="Autotrns_rpt"/>
</dbReference>
<dbReference type="InterPro" id="IPR043990">
    <property type="entry name" value="AC_1"/>
</dbReference>
<accession>A0ABU8V955</accession>
<dbReference type="NCBIfam" id="TIGR02601">
    <property type="entry name" value="autotrns_rpt"/>
    <property type="match status" value="1"/>
</dbReference>
<proteinExistence type="predicted"/>
<name>A0ABU8V955_9BURK</name>
<dbReference type="PANTHER" id="PTHR35037">
    <property type="entry name" value="C-TERMINAL REGION OF AIDA-LIKE PROTEIN"/>
    <property type="match status" value="1"/>
</dbReference>
<dbReference type="PROSITE" id="PS51208">
    <property type="entry name" value="AUTOTRANSPORTER"/>
    <property type="match status" value="1"/>
</dbReference>
<dbReference type="InterPro" id="IPR051551">
    <property type="entry name" value="Autotransporter_adhesion"/>
</dbReference>
<reference evidence="4 5" key="1">
    <citation type="submission" date="2024-03" db="EMBL/GenBank/DDBJ databases">
        <title>Novel species of the genus Variovorax.</title>
        <authorList>
            <person name="Liu Q."/>
            <person name="Xin Y.-H."/>
        </authorList>
    </citation>
    <scope>NUCLEOTIDE SEQUENCE [LARGE SCALE GENOMIC DNA]</scope>
    <source>
        <strain evidence="4 5">KACC 18899</strain>
    </source>
</reference>
<dbReference type="CDD" id="cd01344">
    <property type="entry name" value="PL2_Passenger_AT"/>
    <property type="match status" value="1"/>
</dbReference>
<organism evidence="4 5">
    <name type="scientific">Variovorax ureilyticus</name>
    <dbReference type="NCBI Taxonomy" id="1836198"/>
    <lineage>
        <taxon>Bacteria</taxon>
        <taxon>Pseudomonadati</taxon>
        <taxon>Pseudomonadota</taxon>
        <taxon>Betaproteobacteria</taxon>
        <taxon>Burkholderiales</taxon>
        <taxon>Comamonadaceae</taxon>
        <taxon>Variovorax</taxon>
    </lineage>
</organism>
<keyword evidence="5" id="KW-1185">Reference proteome</keyword>
<dbReference type="RefSeq" id="WP_340355486.1">
    <property type="nucleotide sequence ID" value="NZ_JBBKZU010000001.1"/>
</dbReference>
<dbReference type="InterPro" id="IPR011050">
    <property type="entry name" value="Pectin_lyase_fold/virulence"/>
</dbReference>
<evidence type="ECO:0000256" key="1">
    <source>
        <dbReference type="ARBA" id="ARBA00022729"/>
    </source>
</evidence>
<dbReference type="Proteomes" id="UP001365846">
    <property type="component" value="Unassembled WGS sequence"/>
</dbReference>
<sequence>MNRVFRVVWNSSQQTWAVASELAATAGKSTGRAVSTGTALLVLSGAASAACSLTGTDYVCTSGGGAQTATIGSGYGTAPGTTVDVKQNAVISTGGDPAISLLSNGSITVRSGATVENNAVGLTNGLYGTGANTVEFLHNNTLTIEQGAQVLSRGTAGDAEAVNPIGAGNTIINNGTIDSQAGGGAIWFQSTSGGNTVVNGDTGVIRYKDGTNGNIIGVAGTMALNFTNKGQILGSLNFADGDDTLNLYEHGTISGAINGGAGHNLLTLNGTGTATFNHAISNFQSLVKNDSGSWNLGISLQDSGFTSARVAGGTLVLATDTSNYTGSMTVDPAGTLQTPAEFAPLAVTDNGLVRFAQPTDATYSGLLSGTGGLEKTGAGTLTLAKAQAITGTTTVSAGTLKAGAADTFSAGSAHVVAASATLDTAGFNQTVASLRNAGTVSLLSAVPGSTLTVNGAYVGQNGVLSLGTVLGGSNSLSDRLVLNGPAASASGTTTIRISNLGGLGAQTNGNGIEVVSAQDGATTTAQTTKSAFTLANGHVDAGAFEYRLYAADAQGAGENWYLRTDVPVTPPANPETIPKLPTATTPVPTLPAYRAEVPLFAALPAQLRQADFAMLGNLHRRVGDEAAPSAAVAGSGDAGRQAWARAVYADLDIHQDGVADAASKGHVSGLQAGTDLFVAGNWRGGIYVGYLDGGADVGGNARGTIGRVGNNDLQSRYVGGYATWMDGSGWYADAVLQGGSHRYTVRPDLNPSASGKADSLTASIETGKAFALTERWTIEPQAQLAWQRSSFDNVLISGASVRQDADSGWIGRLGVRVKGDFATSAGRLQPYGRVNLYRAGSGTDVATFIAPAASTPIASATGYTSAEVAGGATLALSPSTTLYGEVGHVFDVGGDARVKSSVQGSVGVRLSW</sequence>
<dbReference type="NCBIfam" id="TIGR01414">
    <property type="entry name" value="autotrans_barl"/>
    <property type="match status" value="1"/>
</dbReference>
<evidence type="ECO:0000259" key="3">
    <source>
        <dbReference type="PROSITE" id="PS51208"/>
    </source>
</evidence>
<dbReference type="SUPFAM" id="SSF103515">
    <property type="entry name" value="Autotransporter"/>
    <property type="match status" value="1"/>
</dbReference>
<evidence type="ECO:0000313" key="4">
    <source>
        <dbReference type="EMBL" id="MEJ8810189.1"/>
    </source>
</evidence>
<dbReference type="Pfam" id="PF12951">
    <property type="entry name" value="PATR"/>
    <property type="match status" value="2"/>
</dbReference>
<dbReference type="Gene3D" id="2.40.128.130">
    <property type="entry name" value="Autotransporter beta-domain"/>
    <property type="match status" value="1"/>
</dbReference>
<keyword evidence="1" id="KW-0732">Signal</keyword>
<dbReference type="SUPFAM" id="SSF51126">
    <property type="entry name" value="Pectin lyase-like"/>
    <property type="match status" value="1"/>
</dbReference>
<feature type="domain" description="Autotransporter" evidence="3">
    <location>
        <begin position="635"/>
        <end position="912"/>
    </location>
</feature>
<dbReference type="InterPro" id="IPR012332">
    <property type="entry name" value="Autotransporter_pectin_lyase_C"/>
</dbReference>